<reference evidence="2" key="1">
    <citation type="journal article" date="2015" name="Nat. Genet.">
        <title>The genome and transcriptome of the zoonotic hookworm Ancylostoma ceylanicum identify infection-specific gene families.</title>
        <authorList>
            <person name="Schwarz E.M."/>
            <person name="Hu Y."/>
            <person name="Antoshechkin I."/>
            <person name="Miller M.M."/>
            <person name="Sternberg P.W."/>
            <person name="Aroian R.V."/>
        </authorList>
    </citation>
    <scope>NUCLEOTIDE SEQUENCE</scope>
    <source>
        <strain evidence="2">HY135</strain>
    </source>
</reference>
<gene>
    <name evidence="1" type="primary">Acey_s0043.g801</name>
    <name evidence="1" type="ORF">Y032_0043g801</name>
</gene>
<organism evidence="1 2">
    <name type="scientific">Ancylostoma ceylanicum</name>
    <dbReference type="NCBI Taxonomy" id="53326"/>
    <lineage>
        <taxon>Eukaryota</taxon>
        <taxon>Metazoa</taxon>
        <taxon>Ecdysozoa</taxon>
        <taxon>Nematoda</taxon>
        <taxon>Chromadorea</taxon>
        <taxon>Rhabditida</taxon>
        <taxon>Rhabditina</taxon>
        <taxon>Rhabditomorpha</taxon>
        <taxon>Strongyloidea</taxon>
        <taxon>Ancylostomatidae</taxon>
        <taxon>Ancylostomatinae</taxon>
        <taxon>Ancylostoma</taxon>
    </lineage>
</organism>
<dbReference type="Proteomes" id="UP000024635">
    <property type="component" value="Unassembled WGS sequence"/>
</dbReference>
<comment type="caution">
    <text evidence="1">The sequence shown here is derived from an EMBL/GenBank/DDBJ whole genome shotgun (WGS) entry which is preliminary data.</text>
</comment>
<sequence length="89" mass="9903">MRRAEWPLATATTLTLKIAARKGMSEHIDINDDSNAFRNMDKAYDANRKHHGDRGGAFLKNQVLYTIRGGSHSLTTSTRPWSYTAAGIP</sequence>
<accession>A0A016UFG5</accession>
<dbReference type="AlphaFoldDB" id="A0A016UFG5"/>
<proteinExistence type="predicted"/>
<protein>
    <submittedName>
        <fullName evidence="1">Uncharacterized protein</fullName>
    </submittedName>
</protein>
<evidence type="ECO:0000313" key="1">
    <source>
        <dbReference type="EMBL" id="EYC13587.1"/>
    </source>
</evidence>
<evidence type="ECO:0000313" key="2">
    <source>
        <dbReference type="Proteomes" id="UP000024635"/>
    </source>
</evidence>
<keyword evidence="2" id="KW-1185">Reference proteome</keyword>
<name>A0A016UFG5_9BILA</name>
<dbReference type="EMBL" id="JARK01001379">
    <property type="protein sequence ID" value="EYC13587.1"/>
    <property type="molecule type" value="Genomic_DNA"/>
</dbReference>